<dbReference type="RefSeq" id="XP_003293621.1">
    <property type="nucleotide sequence ID" value="XM_003293573.1"/>
</dbReference>
<keyword evidence="2" id="KW-1185">Reference proteome</keyword>
<reference evidence="2" key="1">
    <citation type="journal article" date="2011" name="Genome Biol.">
        <title>Comparative genomics of the social amoebae Dictyostelium discoideum and Dictyostelium purpureum.</title>
        <authorList>
            <consortium name="US DOE Joint Genome Institute (JGI-PGF)"/>
            <person name="Sucgang R."/>
            <person name="Kuo A."/>
            <person name="Tian X."/>
            <person name="Salerno W."/>
            <person name="Parikh A."/>
            <person name="Feasley C.L."/>
            <person name="Dalin E."/>
            <person name="Tu H."/>
            <person name="Huang E."/>
            <person name="Barry K."/>
            <person name="Lindquist E."/>
            <person name="Shapiro H."/>
            <person name="Bruce D."/>
            <person name="Schmutz J."/>
            <person name="Salamov A."/>
            <person name="Fey P."/>
            <person name="Gaudet P."/>
            <person name="Anjard C."/>
            <person name="Babu M.M."/>
            <person name="Basu S."/>
            <person name="Bushmanova Y."/>
            <person name="van der Wel H."/>
            <person name="Katoh-Kurasawa M."/>
            <person name="Dinh C."/>
            <person name="Coutinho P.M."/>
            <person name="Saito T."/>
            <person name="Elias M."/>
            <person name="Schaap P."/>
            <person name="Kay R.R."/>
            <person name="Henrissat B."/>
            <person name="Eichinger L."/>
            <person name="Rivero F."/>
            <person name="Putnam N.H."/>
            <person name="West C.M."/>
            <person name="Loomis W.F."/>
            <person name="Chisholm R.L."/>
            <person name="Shaulsky G."/>
            <person name="Strassmann J.E."/>
            <person name="Queller D.C."/>
            <person name="Kuspa A."/>
            <person name="Grigoriev I.V."/>
        </authorList>
    </citation>
    <scope>NUCLEOTIDE SEQUENCE [LARGE SCALE GENOMIC DNA]</scope>
    <source>
        <strain evidence="2">QSDP1</strain>
    </source>
</reference>
<evidence type="ECO:0000313" key="1">
    <source>
        <dbReference type="EMBL" id="EGC29847.1"/>
    </source>
</evidence>
<dbReference type="EMBL" id="GL871385">
    <property type="protein sequence ID" value="EGC29847.1"/>
    <property type="molecule type" value="Genomic_DNA"/>
</dbReference>
<dbReference type="KEGG" id="dpp:DICPUDRAFT_158516"/>
<accession>F1A1T0</accession>
<evidence type="ECO:0000313" key="2">
    <source>
        <dbReference type="Proteomes" id="UP000001064"/>
    </source>
</evidence>
<dbReference type="VEuPathDB" id="AmoebaDB:DICPUDRAFT_158516"/>
<dbReference type="AlphaFoldDB" id="F1A1T0"/>
<dbReference type="GeneID" id="10504942"/>
<dbReference type="InParanoid" id="F1A1T0"/>
<name>F1A1T0_DICPU</name>
<organism evidence="1 2">
    <name type="scientific">Dictyostelium purpureum</name>
    <name type="common">Slime mold</name>
    <dbReference type="NCBI Taxonomy" id="5786"/>
    <lineage>
        <taxon>Eukaryota</taxon>
        <taxon>Amoebozoa</taxon>
        <taxon>Evosea</taxon>
        <taxon>Eumycetozoa</taxon>
        <taxon>Dictyostelia</taxon>
        <taxon>Dictyosteliales</taxon>
        <taxon>Dictyosteliaceae</taxon>
        <taxon>Dictyostelium</taxon>
    </lineage>
</organism>
<sequence>MTLIRCLQIIGGVQHNVNGENQLVNNQNSGETIKFDDNKTSFVVPNNQPPSDCCGTSEPKNPQHVMLF</sequence>
<proteinExistence type="predicted"/>
<dbReference type="Proteomes" id="UP000001064">
    <property type="component" value="Unassembled WGS sequence"/>
</dbReference>
<gene>
    <name evidence="1" type="ORF">DICPUDRAFT_158516</name>
</gene>
<protein>
    <submittedName>
        <fullName evidence="1">Uncharacterized protein</fullName>
    </submittedName>
</protein>